<evidence type="ECO:0000313" key="2">
    <source>
        <dbReference type="EMBL" id="MBB4800944.1"/>
    </source>
</evidence>
<evidence type="ECO:0000256" key="1">
    <source>
        <dbReference type="ARBA" id="ARBA00022679"/>
    </source>
</evidence>
<dbReference type="PANTHER" id="PTHR46401">
    <property type="entry name" value="GLYCOSYLTRANSFERASE WBBK-RELATED"/>
    <property type="match status" value="1"/>
</dbReference>
<sequence length="383" mass="43894">MKILYFYPENPLHKTQGNNARALALLEYFKDRKIEVDFVGVATTVFTSEEIDNLKNEKLISNGYLLPIFIRKKNKLKYFFYQSLPNKITRKIGLFDRTRIGHYDAFNAILKANEYDVVLISYVYWSKLVKNGLNLKNAKLMIDTHDFLTSQFQKEKKFRLGRFFQKEIEILSSFDNVFVISPEEKYVFSQFINKEITLVTHALPQNSSSKTAPQYDLVYVASNNEHNIKSAKWFFDAVYPLLSKSIKIAVIGKIGGYIGEFDNVEKIPFVEDLNSVYQQSKIAICPMLSGTGVKIKVIEALSFGLPVVCNERGVDGLLNKTNNGCLVSNDPDEFANYIKKLLTDEDFYTKISTEATSFFNSYHSLDANYKLLDTVFSLKVINS</sequence>
<organism evidence="2 3">
    <name type="scientific">Flavobacterium nitrogenifigens</name>
    <dbReference type="NCBI Taxonomy" id="1617283"/>
    <lineage>
        <taxon>Bacteria</taxon>
        <taxon>Pseudomonadati</taxon>
        <taxon>Bacteroidota</taxon>
        <taxon>Flavobacteriia</taxon>
        <taxon>Flavobacteriales</taxon>
        <taxon>Flavobacteriaceae</taxon>
        <taxon>Flavobacterium</taxon>
    </lineage>
</organism>
<dbReference type="EMBL" id="JACHLD010000001">
    <property type="protein sequence ID" value="MBB4800944.1"/>
    <property type="molecule type" value="Genomic_DNA"/>
</dbReference>
<dbReference type="SUPFAM" id="SSF53756">
    <property type="entry name" value="UDP-Glycosyltransferase/glycogen phosphorylase"/>
    <property type="match status" value="1"/>
</dbReference>
<dbReference type="GO" id="GO:0016757">
    <property type="term" value="F:glycosyltransferase activity"/>
    <property type="evidence" value="ECO:0007669"/>
    <property type="project" value="TreeGrafter"/>
</dbReference>
<name>A0A7W7N6Z3_9FLAO</name>
<evidence type="ECO:0000313" key="3">
    <source>
        <dbReference type="Proteomes" id="UP000561681"/>
    </source>
</evidence>
<accession>A0A7W7N6Z3</accession>
<reference evidence="2 3" key="1">
    <citation type="submission" date="2020-08" db="EMBL/GenBank/DDBJ databases">
        <title>Functional genomics of gut bacteria from endangered species of beetles.</title>
        <authorList>
            <person name="Carlos-Shanley C."/>
        </authorList>
    </citation>
    <scope>NUCLEOTIDE SEQUENCE [LARGE SCALE GENOMIC DNA]</scope>
    <source>
        <strain evidence="2 3">S00142</strain>
    </source>
</reference>
<protein>
    <submittedName>
        <fullName evidence="2">Glycosyltransferase involved in cell wall biosynthesis</fullName>
    </submittedName>
</protein>
<keyword evidence="3" id="KW-1185">Reference proteome</keyword>
<dbReference type="Gene3D" id="3.40.50.2000">
    <property type="entry name" value="Glycogen Phosphorylase B"/>
    <property type="match status" value="2"/>
</dbReference>
<dbReference type="RefSeq" id="WP_184158962.1">
    <property type="nucleotide sequence ID" value="NZ_JACHLD010000001.1"/>
</dbReference>
<dbReference type="Proteomes" id="UP000561681">
    <property type="component" value="Unassembled WGS sequence"/>
</dbReference>
<keyword evidence="1 2" id="KW-0808">Transferase</keyword>
<dbReference type="GO" id="GO:0009103">
    <property type="term" value="P:lipopolysaccharide biosynthetic process"/>
    <property type="evidence" value="ECO:0007669"/>
    <property type="project" value="TreeGrafter"/>
</dbReference>
<comment type="caution">
    <text evidence="2">The sequence shown here is derived from an EMBL/GenBank/DDBJ whole genome shotgun (WGS) entry which is preliminary data.</text>
</comment>
<proteinExistence type="predicted"/>
<gene>
    <name evidence="2" type="ORF">HNP37_000983</name>
</gene>
<dbReference type="CDD" id="cd03801">
    <property type="entry name" value="GT4_PimA-like"/>
    <property type="match status" value="1"/>
</dbReference>
<dbReference type="AlphaFoldDB" id="A0A7W7N6Z3"/>
<dbReference type="PANTHER" id="PTHR46401:SF2">
    <property type="entry name" value="GLYCOSYLTRANSFERASE WBBK-RELATED"/>
    <property type="match status" value="1"/>
</dbReference>
<dbReference type="Pfam" id="PF13692">
    <property type="entry name" value="Glyco_trans_1_4"/>
    <property type="match status" value="1"/>
</dbReference>